<dbReference type="KEGG" id="aar:Acear_1877"/>
<proteinExistence type="predicted"/>
<keyword evidence="2" id="KW-1133">Transmembrane helix</keyword>
<dbReference type="AlphaFoldDB" id="D9QS89"/>
<dbReference type="RefSeq" id="WP_013278825.1">
    <property type="nucleotide sequence ID" value="NC_014378.1"/>
</dbReference>
<reference evidence="4 5" key="1">
    <citation type="journal article" date="2010" name="Stand. Genomic Sci.">
        <title>Complete genome sequence of Acetohalobium arabaticum type strain (Z-7288).</title>
        <authorList>
            <person name="Sikorski J."/>
            <person name="Lapidus A."/>
            <person name="Chertkov O."/>
            <person name="Lucas S."/>
            <person name="Copeland A."/>
            <person name="Glavina Del Rio T."/>
            <person name="Nolan M."/>
            <person name="Tice H."/>
            <person name="Cheng J.F."/>
            <person name="Han C."/>
            <person name="Brambilla E."/>
            <person name="Pitluck S."/>
            <person name="Liolios K."/>
            <person name="Ivanova N."/>
            <person name="Mavromatis K."/>
            <person name="Mikhailova N."/>
            <person name="Pati A."/>
            <person name="Bruce D."/>
            <person name="Detter C."/>
            <person name="Tapia R."/>
            <person name="Goodwin L."/>
            <person name="Chen A."/>
            <person name="Palaniappan K."/>
            <person name="Land M."/>
            <person name="Hauser L."/>
            <person name="Chang Y.J."/>
            <person name="Jeffries C.D."/>
            <person name="Rohde M."/>
            <person name="Goker M."/>
            <person name="Spring S."/>
            <person name="Woyke T."/>
            <person name="Bristow J."/>
            <person name="Eisen J.A."/>
            <person name="Markowitz V."/>
            <person name="Hugenholtz P."/>
            <person name="Kyrpides N.C."/>
            <person name="Klenk H.P."/>
        </authorList>
    </citation>
    <scope>NUCLEOTIDE SEQUENCE [LARGE SCALE GENOMIC DNA]</scope>
    <source>
        <strain evidence="5">ATCC 49924 / DSM 5501 / Z-7288</strain>
    </source>
</reference>
<evidence type="ECO:0000256" key="1">
    <source>
        <dbReference type="SAM" id="Coils"/>
    </source>
</evidence>
<gene>
    <name evidence="4" type="ordered locus">Acear_1877</name>
</gene>
<feature type="domain" description="Sporulation membrane protein YtrI C-terminal" evidence="3">
    <location>
        <begin position="76"/>
        <end position="153"/>
    </location>
</feature>
<keyword evidence="5" id="KW-1185">Reference proteome</keyword>
<keyword evidence="1" id="KW-0175">Coiled coil</keyword>
<sequence>MKFRFLTLTRHELYQLLATFILGLIIGALVINLITARQIDQLIYKNKELTNQIQAQNDELEKLEESLANRKWKVVQNIKIIIETEENKHIKQQLEEKLYELLKSIIGRQMNKIDGTLISNTIDDRVILVDSANYKINLIWLLLQQETIVKVEATSTD</sequence>
<feature type="transmembrane region" description="Helical" evidence="2">
    <location>
        <begin position="13"/>
        <end position="35"/>
    </location>
</feature>
<keyword evidence="2" id="KW-0472">Membrane</keyword>
<name>D9QS89_ACEAZ</name>
<evidence type="ECO:0000313" key="5">
    <source>
        <dbReference type="Proteomes" id="UP000001661"/>
    </source>
</evidence>
<evidence type="ECO:0000259" key="3">
    <source>
        <dbReference type="Pfam" id="PF26347"/>
    </source>
</evidence>
<dbReference type="Pfam" id="PF26347">
    <property type="entry name" value="YtrI_sporulation"/>
    <property type="match status" value="1"/>
</dbReference>
<dbReference type="STRING" id="574087.Acear_1877"/>
<evidence type="ECO:0000256" key="2">
    <source>
        <dbReference type="SAM" id="Phobius"/>
    </source>
</evidence>
<dbReference type="InterPro" id="IPR058620">
    <property type="entry name" value="YtrI_C"/>
</dbReference>
<dbReference type="HOGENOM" id="CLU_133209_0_0_9"/>
<evidence type="ECO:0000313" key="4">
    <source>
        <dbReference type="EMBL" id="ADL13380.1"/>
    </source>
</evidence>
<organism evidence="4 5">
    <name type="scientific">Acetohalobium arabaticum (strain ATCC 49924 / DSM 5501 / Z-7288)</name>
    <dbReference type="NCBI Taxonomy" id="574087"/>
    <lineage>
        <taxon>Bacteria</taxon>
        <taxon>Bacillati</taxon>
        <taxon>Bacillota</taxon>
        <taxon>Clostridia</taxon>
        <taxon>Halanaerobiales</taxon>
        <taxon>Halobacteroidaceae</taxon>
        <taxon>Acetohalobium</taxon>
    </lineage>
</organism>
<dbReference type="OrthoDB" id="2112520at2"/>
<dbReference type="EMBL" id="CP002105">
    <property type="protein sequence ID" value="ADL13380.1"/>
    <property type="molecule type" value="Genomic_DNA"/>
</dbReference>
<dbReference type="eggNOG" id="ENOG50339M8">
    <property type="taxonomic scope" value="Bacteria"/>
</dbReference>
<protein>
    <recommendedName>
        <fullName evidence="3">Sporulation membrane protein YtrI C-terminal domain-containing protein</fullName>
    </recommendedName>
</protein>
<keyword evidence="2" id="KW-0812">Transmembrane</keyword>
<dbReference type="Proteomes" id="UP000001661">
    <property type="component" value="Chromosome"/>
</dbReference>
<feature type="coiled-coil region" evidence="1">
    <location>
        <begin position="39"/>
        <end position="73"/>
    </location>
</feature>
<accession>D9QS89</accession>